<dbReference type="InterPro" id="IPR051311">
    <property type="entry name" value="DedA_domain"/>
</dbReference>
<organism evidence="2">
    <name type="scientific">marine metagenome</name>
    <dbReference type="NCBI Taxonomy" id="408172"/>
    <lineage>
        <taxon>unclassified sequences</taxon>
        <taxon>metagenomes</taxon>
        <taxon>ecological metagenomes</taxon>
    </lineage>
</organism>
<feature type="transmembrane region" description="Helical" evidence="1">
    <location>
        <begin position="52"/>
        <end position="78"/>
    </location>
</feature>
<dbReference type="AlphaFoldDB" id="A0A381T4N1"/>
<evidence type="ECO:0008006" key="3">
    <source>
        <dbReference type="Google" id="ProtNLM"/>
    </source>
</evidence>
<feature type="transmembrane region" description="Helical" evidence="1">
    <location>
        <begin position="107"/>
        <end position="124"/>
    </location>
</feature>
<dbReference type="GO" id="GO:0005886">
    <property type="term" value="C:plasma membrane"/>
    <property type="evidence" value="ECO:0007669"/>
    <property type="project" value="TreeGrafter"/>
</dbReference>
<keyword evidence="1" id="KW-0472">Membrane</keyword>
<feature type="transmembrane region" description="Helical" evidence="1">
    <location>
        <begin position="178"/>
        <end position="197"/>
    </location>
</feature>
<evidence type="ECO:0000256" key="1">
    <source>
        <dbReference type="SAM" id="Phobius"/>
    </source>
</evidence>
<keyword evidence="1" id="KW-1133">Transmembrane helix</keyword>
<sequence length="198" mass="22538">MIKKIYDKCVSWAGHKYAKPLLAFGSFIESSFFPIPPDVMIVPMVVAKKNEFLRIATIATIFSVFGALFGYIIGYIFFNEVGIKIFEIYGYEDPNFLKEKFSTTGGFASWIGILFTAGFTPLPFKLLTISSGFIHFNLIFFIIICIVTRGLRFFLVAFLTNRYGNKFGPFLEKQGTKWSIIIAFLILLVGSIFYFLLK</sequence>
<dbReference type="PANTHER" id="PTHR42709">
    <property type="entry name" value="ALKALINE PHOSPHATASE LIKE PROTEIN"/>
    <property type="match status" value="1"/>
</dbReference>
<protein>
    <recommendedName>
        <fullName evidence="3">DedA family protein</fullName>
    </recommendedName>
</protein>
<accession>A0A381T4N1</accession>
<dbReference type="PANTHER" id="PTHR42709:SF11">
    <property type="entry name" value="DEDA FAMILY PROTEIN"/>
    <property type="match status" value="1"/>
</dbReference>
<feature type="transmembrane region" description="Helical" evidence="1">
    <location>
        <begin position="136"/>
        <end position="158"/>
    </location>
</feature>
<evidence type="ECO:0000313" key="2">
    <source>
        <dbReference type="EMBL" id="SVA11150.1"/>
    </source>
</evidence>
<reference evidence="2" key="1">
    <citation type="submission" date="2018-05" db="EMBL/GenBank/DDBJ databases">
        <authorList>
            <person name="Lanie J.A."/>
            <person name="Ng W.-L."/>
            <person name="Kazmierczak K.M."/>
            <person name="Andrzejewski T.M."/>
            <person name="Davidsen T.M."/>
            <person name="Wayne K.J."/>
            <person name="Tettelin H."/>
            <person name="Glass J.I."/>
            <person name="Rusch D."/>
            <person name="Podicherti R."/>
            <person name="Tsui H.-C.T."/>
            <person name="Winkler M.E."/>
        </authorList>
    </citation>
    <scope>NUCLEOTIDE SEQUENCE</scope>
</reference>
<name>A0A381T4N1_9ZZZZ</name>
<gene>
    <name evidence="2" type="ORF">METZ01_LOCUS64004</name>
</gene>
<dbReference type="EMBL" id="UINC01004020">
    <property type="protein sequence ID" value="SVA11150.1"/>
    <property type="molecule type" value="Genomic_DNA"/>
</dbReference>
<keyword evidence="1" id="KW-0812">Transmembrane</keyword>
<proteinExistence type="predicted"/>